<evidence type="ECO:0000256" key="1">
    <source>
        <dbReference type="PROSITE-ProRule" id="PRU00169"/>
    </source>
</evidence>
<name>A0A7W6D1M8_9HYPH</name>
<dbReference type="GO" id="GO:0000160">
    <property type="term" value="P:phosphorelay signal transduction system"/>
    <property type="evidence" value="ECO:0007669"/>
    <property type="project" value="InterPro"/>
</dbReference>
<feature type="domain" description="Response regulatory" evidence="2">
    <location>
        <begin position="1"/>
        <end position="63"/>
    </location>
</feature>
<evidence type="ECO:0000313" key="3">
    <source>
        <dbReference type="EMBL" id="MBB3974244.1"/>
    </source>
</evidence>
<proteinExistence type="predicted"/>
<evidence type="ECO:0000259" key="2">
    <source>
        <dbReference type="PROSITE" id="PS50110"/>
    </source>
</evidence>
<comment type="caution">
    <text evidence="1">Lacks conserved residue(s) required for the propagation of feature annotation.</text>
</comment>
<dbReference type="PROSITE" id="PS50110">
    <property type="entry name" value="RESPONSE_REGULATORY"/>
    <property type="match status" value="1"/>
</dbReference>
<dbReference type="InterPro" id="IPR011006">
    <property type="entry name" value="CheY-like_superfamily"/>
</dbReference>
<dbReference type="Proteomes" id="UP000528964">
    <property type="component" value="Unassembled WGS sequence"/>
</dbReference>
<gene>
    <name evidence="3" type="ORF">GGR24_002925</name>
</gene>
<protein>
    <submittedName>
        <fullName evidence="3">CheY-like chemotaxis protein</fullName>
    </submittedName>
</protein>
<reference evidence="3 4" key="1">
    <citation type="submission" date="2020-08" db="EMBL/GenBank/DDBJ databases">
        <title>Genomic Encyclopedia of Type Strains, Phase IV (KMG-IV): sequencing the most valuable type-strain genomes for metagenomic binning, comparative biology and taxonomic classification.</title>
        <authorList>
            <person name="Goeker M."/>
        </authorList>
    </citation>
    <scope>NUCLEOTIDE SEQUENCE [LARGE SCALE GENOMIC DNA]</scope>
    <source>
        <strain evidence="3 4">DSM 25481</strain>
    </source>
</reference>
<accession>A0A7W6D1M8</accession>
<dbReference type="Pfam" id="PF00072">
    <property type="entry name" value="Response_reg"/>
    <property type="match status" value="1"/>
</dbReference>
<sequence>MPEITGLDLRRRLLAAGAPIPMALMTAYPTEAGRRQALDAGIFSYLTKPVSPGELAACVAASQGGPLR</sequence>
<keyword evidence="4" id="KW-1185">Reference proteome</keyword>
<comment type="caution">
    <text evidence="3">The sequence shown here is derived from an EMBL/GenBank/DDBJ whole genome shotgun (WGS) entry which is preliminary data.</text>
</comment>
<dbReference type="AlphaFoldDB" id="A0A7W6D1M8"/>
<evidence type="ECO:0000313" key="4">
    <source>
        <dbReference type="Proteomes" id="UP000528964"/>
    </source>
</evidence>
<dbReference type="EMBL" id="JACIDR010000005">
    <property type="protein sequence ID" value="MBB3974244.1"/>
    <property type="molecule type" value="Genomic_DNA"/>
</dbReference>
<dbReference type="Gene3D" id="3.40.50.2300">
    <property type="match status" value="1"/>
</dbReference>
<dbReference type="InterPro" id="IPR001789">
    <property type="entry name" value="Sig_transdc_resp-reg_receiver"/>
</dbReference>
<dbReference type="SUPFAM" id="SSF52172">
    <property type="entry name" value="CheY-like"/>
    <property type="match status" value="1"/>
</dbReference>
<organism evidence="3 4">
    <name type="scientific">Hansschlegelia beijingensis</name>
    <dbReference type="NCBI Taxonomy" id="1133344"/>
    <lineage>
        <taxon>Bacteria</taxon>
        <taxon>Pseudomonadati</taxon>
        <taxon>Pseudomonadota</taxon>
        <taxon>Alphaproteobacteria</taxon>
        <taxon>Hyphomicrobiales</taxon>
        <taxon>Methylopilaceae</taxon>
        <taxon>Hansschlegelia</taxon>
    </lineage>
</organism>